<dbReference type="Proteomes" id="UP000295371">
    <property type="component" value="Unassembled WGS sequence"/>
</dbReference>
<evidence type="ECO:0000313" key="2">
    <source>
        <dbReference type="Proteomes" id="UP000295371"/>
    </source>
</evidence>
<dbReference type="RefSeq" id="WP_392508963.1">
    <property type="nucleotide sequence ID" value="NZ_CP171129.1"/>
</dbReference>
<organism evidence="1 2">
    <name type="scientific">Naumannella halotolerans</name>
    <dbReference type="NCBI Taxonomy" id="993414"/>
    <lineage>
        <taxon>Bacteria</taxon>
        <taxon>Bacillati</taxon>
        <taxon>Actinomycetota</taxon>
        <taxon>Actinomycetes</taxon>
        <taxon>Propionibacteriales</taxon>
        <taxon>Propionibacteriaceae</taxon>
        <taxon>Naumannella</taxon>
    </lineage>
</organism>
<reference evidence="1 2" key="1">
    <citation type="submission" date="2019-03" db="EMBL/GenBank/DDBJ databases">
        <title>Genomic Encyclopedia of Archaeal and Bacterial Type Strains, Phase II (KMG-II): from individual species to whole genera.</title>
        <authorList>
            <person name="Goeker M."/>
        </authorList>
    </citation>
    <scope>NUCLEOTIDE SEQUENCE [LARGE SCALE GENOMIC DNA]</scope>
    <source>
        <strain evidence="1 2">DSM 24323</strain>
    </source>
</reference>
<name>A0A4V3EN59_9ACTN</name>
<evidence type="ECO:0008006" key="3">
    <source>
        <dbReference type="Google" id="ProtNLM"/>
    </source>
</evidence>
<keyword evidence="2" id="KW-1185">Reference proteome</keyword>
<dbReference type="Pfam" id="PF11228">
    <property type="entry name" value="DUF3027"/>
    <property type="match status" value="1"/>
</dbReference>
<sequence>MPQVTERKRPKLDAQLAAAIDDARRAAEESADVFEVGEHLGVVPEAERVVTHWFACHHPGYPGWRWAVTLTRASRARTVTVNEVALLPGTEALGAPEWLPWDERIQPGDVGPGMLLATPDNDPRLEPGYTAGSIEVDPEERVALRSVVSELGLGRERVLTAHGRDLAAQRWLHAAPGPHNDLTRQAPDVCGSCGYLVRLQGGLGVMFGACANEYSPSDGRVVSIDHGCGAHSSVTEPERGVEIPEPVWDTISVGESIFD</sequence>
<dbReference type="AlphaFoldDB" id="A0A4V3EN59"/>
<comment type="caution">
    <text evidence="1">The sequence shown here is derived from an EMBL/GenBank/DDBJ whole genome shotgun (WGS) entry which is preliminary data.</text>
</comment>
<dbReference type="EMBL" id="SOAW01000001">
    <property type="protein sequence ID" value="TDT32448.1"/>
    <property type="molecule type" value="Genomic_DNA"/>
</dbReference>
<evidence type="ECO:0000313" key="1">
    <source>
        <dbReference type="EMBL" id="TDT32448.1"/>
    </source>
</evidence>
<dbReference type="InterPro" id="IPR021391">
    <property type="entry name" value="DUF3027"/>
</dbReference>
<gene>
    <name evidence="1" type="ORF">CLV29_0022</name>
</gene>
<protein>
    <recommendedName>
        <fullName evidence="3">DUF3027 family protein</fullName>
    </recommendedName>
</protein>
<proteinExistence type="predicted"/>
<accession>A0A4V3EN59</accession>